<evidence type="ECO:0000256" key="2">
    <source>
        <dbReference type="PROSITE-ProRule" id="PRU00191"/>
    </source>
</evidence>
<reference evidence="5" key="3">
    <citation type="submission" date="2025-09" db="UniProtKB">
        <authorList>
            <consortium name="Ensembl"/>
        </authorList>
    </citation>
    <scope>IDENTIFICATION</scope>
</reference>
<dbReference type="Proteomes" id="UP000007635">
    <property type="component" value="Chromosome VIII"/>
</dbReference>
<evidence type="ECO:0000256" key="1">
    <source>
        <dbReference type="ARBA" id="ARBA00022999"/>
    </source>
</evidence>
<feature type="compositionally biased region" description="Polar residues" evidence="3">
    <location>
        <begin position="286"/>
        <end position="309"/>
    </location>
</feature>
<dbReference type="PROSITE" id="PS50001">
    <property type="entry name" value="SH2"/>
    <property type="match status" value="1"/>
</dbReference>
<accession>A0AAQ4PRS1</accession>
<feature type="region of interest" description="Disordered" evidence="3">
    <location>
        <begin position="271"/>
        <end position="329"/>
    </location>
</feature>
<feature type="compositionally biased region" description="Pro residues" evidence="3">
    <location>
        <begin position="208"/>
        <end position="217"/>
    </location>
</feature>
<dbReference type="SMART" id="SM00252">
    <property type="entry name" value="SH2"/>
    <property type="match status" value="1"/>
</dbReference>
<evidence type="ECO:0000259" key="4">
    <source>
        <dbReference type="PROSITE" id="PS50001"/>
    </source>
</evidence>
<evidence type="ECO:0000313" key="6">
    <source>
        <dbReference type="Proteomes" id="UP000007635"/>
    </source>
</evidence>
<dbReference type="Ensembl" id="ENSGACT00000031856.1">
    <property type="protein sequence ID" value="ENSGACP00000041574.1"/>
    <property type="gene ID" value="ENSGACG00000031934.1"/>
</dbReference>
<evidence type="ECO:0000313" key="5">
    <source>
        <dbReference type="Ensembl" id="ENSGACP00000041574.1"/>
    </source>
</evidence>
<dbReference type="GeneTree" id="ENSGT00940000161678"/>
<dbReference type="AlphaFoldDB" id="A0AAQ4PRS1"/>
<keyword evidence="1 2" id="KW-0727">SH2 domain</keyword>
<gene>
    <name evidence="5" type="primary">HSH2D</name>
</gene>
<dbReference type="Pfam" id="PF00017">
    <property type="entry name" value="SH2"/>
    <property type="match status" value="1"/>
</dbReference>
<evidence type="ECO:0000256" key="3">
    <source>
        <dbReference type="SAM" id="MobiDB-lite"/>
    </source>
</evidence>
<reference evidence="5" key="2">
    <citation type="submission" date="2025-08" db="UniProtKB">
        <authorList>
            <consortium name="Ensembl"/>
        </authorList>
    </citation>
    <scope>IDENTIFICATION</scope>
</reference>
<proteinExistence type="predicted"/>
<name>A0AAQ4PRS1_GASAC</name>
<feature type="domain" description="SH2" evidence="4">
    <location>
        <begin position="35"/>
        <end position="126"/>
    </location>
</feature>
<keyword evidence="6" id="KW-1185">Reference proteome</keyword>
<sequence>SLQIRCSQSTNHDAIAWFTESQHRLVIRNGVVPEWFHGIVSRKEAEERLMSKPPGYFLIRLGESRVGYSLSYRAEDRCRHFMIDTSEDGQYNIVGDSRHHRCLQDLVDFHRRTPIRPFSELLTVPIEQMTENKSDYAELVFPQRSQNGDMNCLPTNSLHSSLCHPSSQEEVPPALSSGTNGSRVWLPGRLYPNLEEEIPRAARCTSGDPPPAQPPRVPARASLPLPKRDIAAAQNPLGGGVPFAKNQEAKASVASNLKNLKKRLLKKKSLSQDYAKETERGGTAGNEYQSITELRTSDSQTSQSCTNVELTKGELPYEYLPPPPFAPGF</sequence>
<protein>
    <submittedName>
        <fullName evidence="5">Hematopoietic SH2 domain containing</fullName>
    </submittedName>
</protein>
<reference evidence="5 6" key="1">
    <citation type="journal article" date="2021" name="G3 (Bethesda)">
        <title>Improved contiguity of the threespine stickleback genome using long-read sequencing.</title>
        <authorList>
            <person name="Nath S."/>
            <person name="Shaw D.E."/>
            <person name="White M.A."/>
        </authorList>
    </citation>
    <scope>NUCLEOTIDE SEQUENCE [LARGE SCALE GENOMIC DNA]</scope>
    <source>
        <strain evidence="5 6">Lake Benthic</strain>
    </source>
</reference>
<dbReference type="PRINTS" id="PR00401">
    <property type="entry name" value="SH2DOMAIN"/>
</dbReference>
<dbReference type="PANTHER" id="PTHR14388">
    <property type="entry name" value="T CELL-SPECIFIC ADAPTER PROTEIN TSAD"/>
    <property type="match status" value="1"/>
</dbReference>
<organism evidence="5 6">
    <name type="scientific">Gasterosteus aculeatus aculeatus</name>
    <name type="common">three-spined stickleback</name>
    <dbReference type="NCBI Taxonomy" id="481459"/>
    <lineage>
        <taxon>Eukaryota</taxon>
        <taxon>Metazoa</taxon>
        <taxon>Chordata</taxon>
        <taxon>Craniata</taxon>
        <taxon>Vertebrata</taxon>
        <taxon>Euteleostomi</taxon>
        <taxon>Actinopterygii</taxon>
        <taxon>Neopterygii</taxon>
        <taxon>Teleostei</taxon>
        <taxon>Neoteleostei</taxon>
        <taxon>Acanthomorphata</taxon>
        <taxon>Eupercaria</taxon>
        <taxon>Perciformes</taxon>
        <taxon>Cottioidei</taxon>
        <taxon>Gasterosteales</taxon>
        <taxon>Gasterosteidae</taxon>
        <taxon>Gasterosteus</taxon>
    </lineage>
</organism>
<dbReference type="Gene3D" id="3.30.505.10">
    <property type="entry name" value="SH2 domain"/>
    <property type="match status" value="1"/>
</dbReference>
<dbReference type="InterPro" id="IPR036860">
    <property type="entry name" value="SH2_dom_sf"/>
</dbReference>
<dbReference type="SUPFAM" id="SSF55550">
    <property type="entry name" value="SH2 domain"/>
    <property type="match status" value="1"/>
</dbReference>
<dbReference type="PANTHER" id="PTHR14388:SF3">
    <property type="entry name" value="HEMATOPOIETIC SH2 DOMAIN-CONTAINING PROTEIN"/>
    <property type="match status" value="1"/>
</dbReference>
<feature type="compositionally biased region" description="Pro residues" evidence="3">
    <location>
        <begin position="319"/>
        <end position="329"/>
    </location>
</feature>
<dbReference type="InterPro" id="IPR000980">
    <property type="entry name" value="SH2"/>
</dbReference>
<feature type="region of interest" description="Disordered" evidence="3">
    <location>
        <begin position="202"/>
        <end position="221"/>
    </location>
</feature>
<dbReference type="GO" id="GO:0005737">
    <property type="term" value="C:cytoplasm"/>
    <property type="evidence" value="ECO:0007669"/>
    <property type="project" value="TreeGrafter"/>
</dbReference>